<feature type="transmembrane region" description="Helical" evidence="1">
    <location>
        <begin position="16"/>
        <end position="44"/>
    </location>
</feature>
<proteinExistence type="predicted"/>
<feature type="transmembrane region" description="Helical" evidence="1">
    <location>
        <begin position="85"/>
        <end position="102"/>
    </location>
</feature>
<dbReference type="AlphaFoldDB" id="A0A951UAY1"/>
<dbReference type="EMBL" id="JAHHIF010000033">
    <property type="protein sequence ID" value="MBW4547003.1"/>
    <property type="molecule type" value="Genomic_DNA"/>
</dbReference>
<evidence type="ECO:0000256" key="1">
    <source>
        <dbReference type="SAM" id="Phobius"/>
    </source>
</evidence>
<dbReference type="GO" id="GO:0016020">
    <property type="term" value="C:membrane"/>
    <property type="evidence" value="ECO:0007669"/>
    <property type="project" value="InterPro"/>
</dbReference>
<feature type="transmembrane region" description="Helical" evidence="1">
    <location>
        <begin position="108"/>
        <end position="127"/>
    </location>
</feature>
<sequence length="208" mass="22569">MNNTSEIAKTESSRSLLAAVIQFVPAALVILRFFIGPLLLLNAIDGKTDAWFIVGFVAAFLSDIFDGVIARRLGVSTASLRRADSWADVCLYICVGISAFLVHSDVVIAFSHGLSAVVGIQLIWWVVNLAKYGQPASYHTYSAKAWGVSLFVATIALFGFGYGGLTLSLAITVGIIHTLEEIAMTLILPQWTHDVLSIVHALRLRQSY</sequence>
<gene>
    <name evidence="2" type="ORF">KME25_21555</name>
</gene>
<dbReference type="InterPro" id="IPR043130">
    <property type="entry name" value="CDP-OH_PTrfase_TM_dom"/>
</dbReference>
<evidence type="ECO:0000313" key="2">
    <source>
        <dbReference type="EMBL" id="MBW4547003.1"/>
    </source>
</evidence>
<dbReference type="Gene3D" id="1.20.120.1760">
    <property type="match status" value="1"/>
</dbReference>
<protein>
    <submittedName>
        <fullName evidence="2">CDP-alcohol phosphatidyltransferase family protein</fullName>
    </submittedName>
</protein>
<dbReference type="Pfam" id="PF01066">
    <property type="entry name" value="CDP-OH_P_transf"/>
    <property type="match status" value="1"/>
</dbReference>
<name>A0A951UAY1_9CYAN</name>
<dbReference type="Proteomes" id="UP000753908">
    <property type="component" value="Unassembled WGS sequence"/>
</dbReference>
<reference evidence="2" key="2">
    <citation type="journal article" date="2022" name="Microbiol. Resour. Announc.">
        <title>Metagenome Sequencing to Explore Phylogenomics of Terrestrial Cyanobacteria.</title>
        <authorList>
            <person name="Ward R.D."/>
            <person name="Stajich J.E."/>
            <person name="Johansen J.R."/>
            <person name="Huntemann M."/>
            <person name="Clum A."/>
            <person name="Foster B."/>
            <person name="Foster B."/>
            <person name="Roux S."/>
            <person name="Palaniappan K."/>
            <person name="Varghese N."/>
            <person name="Mukherjee S."/>
            <person name="Reddy T.B.K."/>
            <person name="Daum C."/>
            <person name="Copeland A."/>
            <person name="Chen I.A."/>
            <person name="Ivanova N.N."/>
            <person name="Kyrpides N.C."/>
            <person name="Shapiro N."/>
            <person name="Eloe-Fadrosh E.A."/>
            <person name="Pietrasiak N."/>
        </authorList>
    </citation>
    <scope>NUCLEOTIDE SEQUENCE</scope>
    <source>
        <strain evidence="2">CPER-KK1</strain>
    </source>
</reference>
<reference evidence="2" key="1">
    <citation type="submission" date="2021-05" db="EMBL/GenBank/DDBJ databases">
        <authorList>
            <person name="Pietrasiak N."/>
            <person name="Ward R."/>
            <person name="Stajich J.E."/>
            <person name="Kurbessoian T."/>
        </authorList>
    </citation>
    <scope>NUCLEOTIDE SEQUENCE</scope>
    <source>
        <strain evidence="2">CPER-KK1</strain>
    </source>
</reference>
<feature type="transmembrane region" description="Helical" evidence="1">
    <location>
        <begin position="50"/>
        <end position="73"/>
    </location>
</feature>
<organism evidence="2 3">
    <name type="scientific">Symplocastrum torsivum CPER-KK1</name>
    <dbReference type="NCBI Taxonomy" id="450513"/>
    <lineage>
        <taxon>Bacteria</taxon>
        <taxon>Bacillati</taxon>
        <taxon>Cyanobacteriota</taxon>
        <taxon>Cyanophyceae</taxon>
        <taxon>Oscillatoriophycideae</taxon>
        <taxon>Oscillatoriales</taxon>
        <taxon>Microcoleaceae</taxon>
        <taxon>Symplocastrum</taxon>
    </lineage>
</organism>
<dbReference type="GO" id="GO:0016780">
    <property type="term" value="F:phosphotransferase activity, for other substituted phosphate groups"/>
    <property type="evidence" value="ECO:0007669"/>
    <property type="project" value="InterPro"/>
</dbReference>
<keyword evidence="1" id="KW-0812">Transmembrane</keyword>
<accession>A0A951UAY1</accession>
<comment type="caution">
    <text evidence="2">The sequence shown here is derived from an EMBL/GenBank/DDBJ whole genome shotgun (WGS) entry which is preliminary data.</text>
</comment>
<keyword evidence="1" id="KW-1133">Transmembrane helix</keyword>
<feature type="transmembrane region" description="Helical" evidence="1">
    <location>
        <begin position="148"/>
        <end position="176"/>
    </location>
</feature>
<evidence type="ECO:0000313" key="3">
    <source>
        <dbReference type="Proteomes" id="UP000753908"/>
    </source>
</evidence>
<dbReference type="GO" id="GO:0008654">
    <property type="term" value="P:phospholipid biosynthetic process"/>
    <property type="evidence" value="ECO:0007669"/>
    <property type="project" value="InterPro"/>
</dbReference>
<dbReference type="InterPro" id="IPR000462">
    <property type="entry name" value="CDP-OH_P_trans"/>
</dbReference>
<keyword evidence="1" id="KW-0472">Membrane</keyword>